<keyword evidence="3" id="KW-1185">Reference proteome</keyword>
<protein>
    <submittedName>
        <fullName evidence="2">Unnamed protein product</fullName>
    </submittedName>
</protein>
<gene>
    <name evidence="2" type="ORF">Pfra01_001329800</name>
</gene>
<name>A0A9W6XMF8_9STRA</name>
<feature type="region of interest" description="Disordered" evidence="1">
    <location>
        <begin position="1"/>
        <end position="39"/>
    </location>
</feature>
<accession>A0A9W6XMF8</accession>
<evidence type="ECO:0000256" key="1">
    <source>
        <dbReference type="SAM" id="MobiDB-lite"/>
    </source>
</evidence>
<proteinExistence type="predicted"/>
<dbReference type="AlphaFoldDB" id="A0A9W6XMF8"/>
<feature type="compositionally biased region" description="Polar residues" evidence="1">
    <location>
        <begin position="15"/>
        <end position="28"/>
    </location>
</feature>
<evidence type="ECO:0000313" key="3">
    <source>
        <dbReference type="Proteomes" id="UP001165121"/>
    </source>
</evidence>
<reference evidence="2" key="1">
    <citation type="submission" date="2023-04" db="EMBL/GenBank/DDBJ databases">
        <title>Phytophthora fragariaefolia NBRC 109709.</title>
        <authorList>
            <person name="Ichikawa N."/>
            <person name="Sato H."/>
            <person name="Tonouchi N."/>
        </authorList>
    </citation>
    <scope>NUCLEOTIDE SEQUENCE</scope>
    <source>
        <strain evidence="2">NBRC 109709</strain>
    </source>
</reference>
<comment type="caution">
    <text evidence="2">The sequence shown here is derived from an EMBL/GenBank/DDBJ whole genome shotgun (WGS) entry which is preliminary data.</text>
</comment>
<sequence>MSHNDTGVRVVSDPGNVSLSSNRNQPNDNLFDEVRTGDGATNSRQDIIVEEACADLSKLLHLKVVLAAAAIFNQIAMIEEDRMVLVKATKLGMETTENCRAFVTLIPSEVQMVMSVEDH</sequence>
<dbReference type="Proteomes" id="UP001165121">
    <property type="component" value="Unassembled WGS sequence"/>
</dbReference>
<evidence type="ECO:0000313" key="2">
    <source>
        <dbReference type="EMBL" id="GMF41664.1"/>
    </source>
</evidence>
<organism evidence="2 3">
    <name type="scientific">Phytophthora fragariaefolia</name>
    <dbReference type="NCBI Taxonomy" id="1490495"/>
    <lineage>
        <taxon>Eukaryota</taxon>
        <taxon>Sar</taxon>
        <taxon>Stramenopiles</taxon>
        <taxon>Oomycota</taxon>
        <taxon>Peronosporomycetes</taxon>
        <taxon>Peronosporales</taxon>
        <taxon>Peronosporaceae</taxon>
        <taxon>Phytophthora</taxon>
    </lineage>
</organism>
<dbReference type="EMBL" id="BSXT01001361">
    <property type="protein sequence ID" value="GMF41664.1"/>
    <property type="molecule type" value="Genomic_DNA"/>
</dbReference>